<keyword evidence="3" id="KW-0862">Zinc</keyword>
<dbReference type="AlphaFoldDB" id="A0A550CCU3"/>
<keyword evidence="1" id="KW-0479">Metal-binding</keyword>
<dbReference type="InterPro" id="IPR050869">
    <property type="entry name" value="H3K4_H4K5_MeTrfase"/>
</dbReference>
<evidence type="ECO:0008006" key="10">
    <source>
        <dbReference type="Google" id="ProtNLM"/>
    </source>
</evidence>
<evidence type="ECO:0000256" key="2">
    <source>
        <dbReference type="ARBA" id="ARBA00022771"/>
    </source>
</evidence>
<reference evidence="8 9" key="1">
    <citation type="journal article" date="2019" name="New Phytol.">
        <title>Comparative genomics reveals unique wood-decay strategies and fruiting body development in the Schizophyllaceae.</title>
        <authorList>
            <person name="Almasi E."/>
            <person name="Sahu N."/>
            <person name="Krizsan K."/>
            <person name="Balint B."/>
            <person name="Kovacs G.M."/>
            <person name="Kiss B."/>
            <person name="Cseklye J."/>
            <person name="Drula E."/>
            <person name="Henrissat B."/>
            <person name="Nagy I."/>
            <person name="Chovatia M."/>
            <person name="Adam C."/>
            <person name="LaButti K."/>
            <person name="Lipzen A."/>
            <person name="Riley R."/>
            <person name="Grigoriev I.V."/>
            <person name="Nagy L.G."/>
        </authorList>
    </citation>
    <scope>NUCLEOTIDE SEQUENCE [LARGE SCALE GENOMIC DNA]</scope>
    <source>
        <strain evidence="8 9">NL-1724</strain>
    </source>
</reference>
<dbReference type="Pfam" id="PF00856">
    <property type="entry name" value="SET"/>
    <property type="match status" value="1"/>
</dbReference>
<protein>
    <recommendedName>
        <fullName evidence="10">SET domain-containing protein</fullName>
    </recommendedName>
</protein>
<dbReference type="InterPro" id="IPR001214">
    <property type="entry name" value="SET_dom"/>
</dbReference>
<dbReference type="Gene3D" id="6.10.140.2220">
    <property type="match status" value="1"/>
</dbReference>
<dbReference type="OrthoDB" id="265717at2759"/>
<sequence length="584" mass="63288">MSFSDLRAARQSKNARAFAAQSQAQQVNASPSPKQDKTESQEPSADAETLLDLYDLPDALTIRVVPREGRGIWSKHFIKRGSVILSVKPHTSVLSTPNLASYCSHCFEAASEAGLKRCARCRIVHYCTSGCQTADWTIHKRECAALQDWATHAPSAEVSVPSDAVRCLGRLLWAQQTEGPGSPCSKQVAAMQSNRKSLQPSAFEFHANLSHFLVRYLGISSPDGLQEFGIASSSDLVDLTSRFATNSYTVTTPDLTPVGACVSPVVALINHSCSPNAVVVFPRTSRVPLTEEPNMIVVALRDIQPDEQVLTSYIDTTLPRSMRRRELLDAYSFSCQCTLCTASSVVDPREALWCPKSCGGNCPLPTEENSLSQCARCKTAVKDTDAVLDAVRVGQQGLDKANSLQTKDPAKAVQLTTNLMPILISAKLTPSSHPLLGLSRLHQTLLISAFSASPTQDVLDEAIRTATRNTTGLSMILDEGHPVRGVALAEAGKLLAVDELEAKKPSAMPFERQDAFPPTGPPRLKLAYETLQRAREELLIGFSRAMEGGQVGREVRDALAALEKEMDVWKGGLRNAVNDLPRGS</sequence>
<dbReference type="Gene3D" id="2.170.270.10">
    <property type="entry name" value="SET domain"/>
    <property type="match status" value="1"/>
</dbReference>
<dbReference type="Proteomes" id="UP000320762">
    <property type="component" value="Unassembled WGS sequence"/>
</dbReference>
<accession>A0A550CCU3</accession>
<evidence type="ECO:0000256" key="5">
    <source>
        <dbReference type="SAM" id="MobiDB-lite"/>
    </source>
</evidence>
<evidence type="ECO:0000256" key="1">
    <source>
        <dbReference type="ARBA" id="ARBA00022723"/>
    </source>
</evidence>
<dbReference type="STRING" id="97359.A0A550CCU3"/>
<dbReference type="PANTHER" id="PTHR12197:SF251">
    <property type="entry name" value="EG:BACR7C10.4 PROTEIN"/>
    <property type="match status" value="1"/>
</dbReference>
<dbReference type="InterPro" id="IPR046341">
    <property type="entry name" value="SET_dom_sf"/>
</dbReference>
<feature type="domain" description="SET" evidence="6">
    <location>
        <begin position="58"/>
        <end position="314"/>
    </location>
</feature>
<dbReference type="GO" id="GO:0008270">
    <property type="term" value="F:zinc ion binding"/>
    <property type="evidence" value="ECO:0007669"/>
    <property type="project" value="UniProtKB-KW"/>
</dbReference>
<evidence type="ECO:0000256" key="3">
    <source>
        <dbReference type="ARBA" id="ARBA00022833"/>
    </source>
</evidence>
<evidence type="ECO:0000313" key="8">
    <source>
        <dbReference type="EMBL" id="TRM62623.1"/>
    </source>
</evidence>
<proteinExistence type="predicted"/>
<dbReference type="Pfam" id="PF01753">
    <property type="entry name" value="zf-MYND"/>
    <property type="match status" value="1"/>
</dbReference>
<dbReference type="PROSITE" id="PS50865">
    <property type="entry name" value="ZF_MYND_2"/>
    <property type="match status" value="1"/>
</dbReference>
<dbReference type="PROSITE" id="PS50280">
    <property type="entry name" value="SET"/>
    <property type="match status" value="1"/>
</dbReference>
<comment type="caution">
    <text evidence="8">The sequence shown here is derived from an EMBL/GenBank/DDBJ whole genome shotgun (WGS) entry which is preliminary data.</text>
</comment>
<feature type="region of interest" description="Disordered" evidence="5">
    <location>
        <begin position="1"/>
        <end position="44"/>
    </location>
</feature>
<dbReference type="PANTHER" id="PTHR12197">
    <property type="entry name" value="HISTONE-LYSINE N-METHYLTRANSFERASE SMYD"/>
    <property type="match status" value="1"/>
</dbReference>
<name>A0A550CCU3_9AGAR</name>
<dbReference type="Gene3D" id="1.10.220.160">
    <property type="match status" value="1"/>
</dbReference>
<feature type="compositionally biased region" description="Low complexity" evidence="5">
    <location>
        <begin position="15"/>
        <end position="29"/>
    </location>
</feature>
<keyword evidence="9" id="KW-1185">Reference proteome</keyword>
<evidence type="ECO:0000259" key="7">
    <source>
        <dbReference type="PROSITE" id="PS50865"/>
    </source>
</evidence>
<dbReference type="SMART" id="SM00317">
    <property type="entry name" value="SET"/>
    <property type="match status" value="1"/>
</dbReference>
<evidence type="ECO:0000313" key="9">
    <source>
        <dbReference type="Proteomes" id="UP000320762"/>
    </source>
</evidence>
<dbReference type="EMBL" id="VDMD01000012">
    <property type="protein sequence ID" value="TRM62623.1"/>
    <property type="molecule type" value="Genomic_DNA"/>
</dbReference>
<evidence type="ECO:0000256" key="4">
    <source>
        <dbReference type="PROSITE-ProRule" id="PRU00134"/>
    </source>
</evidence>
<organism evidence="8 9">
    <name type="scientific">Schizophyllum amplum</name>
    <dbReference type="NCBI Taxonomy" id="97359"/>
    <lineage>
        <taxon>Eukaryota</taxon>
        <taxon>Fungi</taxon>
        <taxon>Dikarya</taxon>
        <taxon>Basidiomycota</taxon>
        <taxon>Agaricomycotina</taxon>
        <taxon>Agaricomycetes</taxon>
        <taxon>Agaricomycetidae</taxon>
        <taxon>Agaricales</taxon>
        <taxon>Schizophyllaceae</taxon>
        <taxon>Schizophyllum</taxon>
    </lineage>
</organism>
<evidence type="ECO:0000259" key="6">
    <source>
        <dbReference type="PROSITE" id="PS50280"/>
    </source>
</evidence>
<dbReference type="PROSITE" id="PS01360">
    <property type="entry name" value="ZF_MYND_1"/>
    <property type="match status" value="1"/>
</dbReference>
<gene>
    <name evidence="8" type="ORF">BD626DRAFT_458277</name>
</gene>
<keyword evidence="2 4" id="KW-0863">Zinc-finger</keyword>
<dbReference type="InterPro" id="IPR002893">
    <property type="entry name" value="Znf_MYND"/>
</dbReference>
<dbReference type="SUPFAM" id="SSF82199">
    <property type="entry name" value="SET domain"/>
    <property type="match status" value="1"/>
</dbReference>
<dbReference type="GO" id="GO:0005634">
    <property type="term" value="C:nucleus"/>
    <property type="evidence" value="ECO:0007669"/>
    <property type="project" value="TreeGrafter"/>
</dbReference>
<feature type="domain" description="MYND-type" evidence="7">
    <location>
        <begin position="103"/>
        <end position="143"/>
    </location>
</feature>